<reference evidence="3 4" key="1">
    <citation type="journal article" date="2024" name="J Genomics">
        <title>Draft genome sequencing and assembly of Favolaschia claudopus CIRM-BRFM 2984 isolated from oak limbs.</title>
        <authorList>
            <person name="Navarro D."/>
            <person name="Drula E."/>
            <person name="Chaduli D."/>
            <person name="Cazenave R."/>
            <person name="Ahrendt S."/>
            <person name="Wang J."/>
            <person name="Lipzen A."/>
            <person name="Daum C."/>
            <person name="Barry K."/>
            <person name="Grigoriev I.V."/>
            <person name="Favel A."/>
            <person name="Rosso M.N."/>
            <person name="Martin F."/>
        </authorList>
    </citation>
    <scope>NUCLEOTIDE SEQUENCE [LARGE SCALE GENOMIC DNA]</scope>
    <source>
        <strain evidence="3 4">CIRM-BRFM 2984</strain>
    </source>
</reference>
<feature type="transmembrane region" description="Helical" evidence="2">
    <location>
        <begin position="96"/>
        <end position="118"/>
    </location>
</feature>
<feature type="transmembrane region" description="Helical" evidence="2">
    <location>
        <begin position="169"/>
        <end position="192"/>
    </location>
</feature>
<keyword evidence="4" id="KW-1185">Reference proteome</keyword>
<feature type="transmembrane region" description="Helical" evidence="2">
    <location>
        <begin position="234"/>
        <end position="256"/>
    </location>
</feature>
<sequence>MPFPPDEAKLVSIFVQSVLYGVYARLFFETVSVIVRRPSSRPFRRSSIAICFLLFIIATTHVSVNFTRIIKAFIIHRDEPGGPAAFFNELSEFTQMFGSTLYVAQTLLGDALALLRCYLVWEHKLYIIAFPLVLLAGSIATGIGILYYFDKVVPQADIFVTQLSHWITAFFSTTFVTNVICTALVAYRLYLLNRGRPGFRQRKLAPVLVLMVESGAYYSLTLLLLLILYNVDSWFQYVVLDAVSPIVGIVFTTIILRIASGLSTEEGETQLLPGDTAGGIGLDRMPSRERNSNDMHKDSGIEDAV</sequence>
<dbReference type="AlphaFoldDB" id="A0AAW0BNV7"/>
<feature type="transmembrane region" description="Helical" evidence="2">
    <location>
        <begin position="204"/>
        <end position="228"/>
    </location>
</feature>
<gene>
    <name evidence="3" type="ORF">R3P38DRAFT_2935085</name>
</gene>
<feature type="compositionally biased region" description="Basic and acidic residues" evidence="1">
    <location>
        <begin position="285"/>
        <end position="305"/>
    </location>
</feature>
<keyword evidence="2" id="KW-1133">Transmembrane helix</keyword>
<proteinExistence type="predicted"/>
<keyword evidence="2" id="KW-0472">Membrane</keyword>
<evidence type="ECO:0000256" key="2">
    <source>
        <dbReference type="SAM" id="Phobius"/>
    </source>
</evidence>
<organism evidence="3 4">
    <name type="scientific">Favolaschia claudopus</name>
    <dbReference type="NCBI Taxonomy" id="2862362"/>
    <lineage>
        <taxon>Eukaryota</taxon>
        <taxon>Fungi</taxon>
        <taxon>Dikarya</taxon>
        <taxon>Basidiomycota</taxon>
        <taxon>Agaricomycotina</taxon>
        <taxon>Agaricomycetes</taxon>
        <taxon>Agaricomycetidae</taxon>
        <taxon>Agaricales</taxon>
        <taxon>Marasmiineae</taxon>
        <taxon>Mycenaceae</taxon>
        <taxon>Favolaschia</taxon>
    </lineage>
</organism>
<feature type="transmembrane region" description="Helical" evidence="2">
    <location>
        <begin position="47"/>
        <end position="76"/>
    </location>
</feature>
<evidence type="ECO:0000313" key="3">
    <source>
        <dbReference type="EMBL" id="KAK7028272.1"/>
    </source>
</evidence>
<protein>
    <submittedName>
        <fullName evidence="3">Uncharacterized protein</fullName>
    </submittedName>
</protein>
<accession>A0AAW0BNV7</accession>
<comment type="caution">
    <text evidence="3">The sequence shown here is derived from an EMBL/GenBank/DDBJ whole genome shotgun (WGS) entry which is preliminary data.</text>
</comment>
<evidence type="ECO:0000313" key="4">
    <source>
        <dbReference type="Proteomes" id="UP001362999"/>
    </source>
</evidence>
<feature type="region of interest" description="Disordered" evidence="1">
    <location>
        <begin position="269"/>
        <end position="305"/>
    </location>
</feature>
<feature type="transmembrane region" description="Helical" evidence="2">
    <location>
        <begin position="12"/>
        <end position="35"/>
    </location>
</feature>
<keyword evidence="2" id="KW-0812">Transmembrane</keyword>
<name>A0AAW0BNV7_9AGAR</name>
<dbReference type="Proteomes" id="UP001362999">
    <property type="component" value="Unassembled WGS sequence"/>
</dbReference>
<evidence type="ECO:0000256" key="1">
    <source>
        <dbReference type="SAM" id="MobiDB-lite"/>
    </source>
</evidence>
<dbReference type="EMBL" id="JAWWNJ010000028">
    <property type="protein sequence ID" value="KAK7028272.1"/>
    <property type="molecule type" value="Genomic_DNA"/>
</dbReference>
<feature type="transmembrane region" description="Helical" evidence="2">
    <location>
        <begin position="125"/>
        <end position="149"/>
    </location>
</feature>